<evidence type="ECO:0000313" key="2">
    <source>
        <dbReference type="Proteomes" id="UP000054324"/>
    </source>
</evidence>
<sequence>MKDLTSQLRRADNCCLPGWGRDKPMVNEPDRHDCVTQPMTLPHQSYHHHCAPMNSCHGMAVRHPKGVTTERFFILKKQIWLSPPKRGCDSLIILINDLTEKYLTKSVLGSLRSESRLSICVISGARWWRDRRRRQPERIQVDPRRDEHYVRPYRRLRSIPFDAR</sequence>
<gene>
    <name evidence="1" type="ORF">T265_02424</name>
</gene>
<evidence type="ECO:0000313" key="1">
    <source>
        <dbReference type="EMBL" id="KER31379.1"/>
    </source>
</evidence>
<reference evidence="1 2" key="1">
    <citation type="submission" date="2013-11" db="EMBL/GenBank/DDBJ databases">
        <title>Opisthorchis viverrini - life in the bile duct.</title>
        <authorList>
            <person name="Young N.D."/>
            <person name="Nagarajan N."/>
            <person name="Lin S.J."/>
            <person name="Korhonen P.K."/>
            <person name="Jex A.R."/>
            <person name="Hall R.S."/>
            <person name="Safavi-Hemami H."/>
            <person name="Kaewkong W."/>
            <person name="Bertrand D."/>
            <person name="Gao S."/>
            <person name="Seet Q."/>
            <person name="Wongkham S."/>
            <person name="Teh B.T."/>
            <person name="Wongkham C."/>
            <person name="Intapan P.M."/>
            <person name="Maleewong W."/>
            <person name="Yang X."/>
            <person name="Hu M."/>
            <person name="Wang Z."/>
            <person name="Hofmann A."/>
            <person name="Sternberg P.W."/>
            <person name="Tan P."/>
            <person name="Wang J."/>
            <person name="Gasser R.B."/>
        </authorList>
    </citation>
    <scope>NUCLEOTIDE SEQUENCE [LARGE SCALE GENOMIC DNA]</scope>
</reference>
<dbReference type="CTD" id="20316612"/>
<dbReference type="GeneID" id="20316612"/>
<dbReference type="Proteomes" id="UP000054324">
    <property type="component" value="Unassembled WGS sequence"/>
</dbReference>
<protein>
    <submittedName>
        <fullName evidence="1">Uncharacterized protein</fullName>
    </submittedName>
</protein>
<dbReference type="AlphaFoldDB" id="A0A075AIC2"/>
<proteinExistence type="predicted"/>
<dbReference type="EMBL" id="KL596647">
    <property type="protein sequence ID" value="KER31379.1"/>
    <property type="molecule type" value="Genomic_DNA"/>
</dbReference>
<dbReference type="RefSeq" id="XP_009164921.1">
    <property type="nucleotide sequence ID" value="XM_009166657.1"/>
</dbReference>
<keyword evidence="2" id="KW-1185">Reference proteome</keyword>
<organism evidence="1 2">
    <name type="scientific">Opisthorchis viverrini</name>
    <name type="common">Southeast Asian liver fluke</name>
    <dbReference type="NCBI Taxonomy" id="6198"/>
    <lineage>
        <taxon>Eukaryota</taxon>
        <taxon>Metazoa</taxon>
        <taxon>Spiralia</taxon>
        <taxon>Lophotrochozoa</taxon>
        <taxon>Platyhelminthes</taxon>
        <taxon>Trematoda</taxon>
        <taxon>Digenea</taxon>
        <taxon>Opisthorchiida</taxon>
        <taxon>Opisthorchiata</taxon>
        <taxon>Opisthorchiidae</taxon>
        <taxon>Opisthorchis</taxon>
    </lineage>
</organism>
<dbReference type="KEGG" id="ovi:T265_02424"/>
<accession>A0A075AIC2</accession>
<name>A0A075AIC2_OPIVI</name>